<dbReference type="EMBL" id="KI669459">
    <property type="protein sequence ID" value="OCF61482.1"/>
    <property type="molecule type" value="Genomic_DNA"/>
</dbReference>
<evidence type="ECO:0000256" key="1">
    <source>
        <dbReference type="SAM" id="MobiDB-lite"/>
    </source>
</evidence>
<dbReference type="PROSITE" id="PS50172">
    <property type="entry name" value="BRCT"/>
    <property type="match status" value="1"/>
</dbReference>
<keyword evidence="4" id="KW-1185">Reference proteome</keyword>
<accession>A0A1B9J144</accession>
<organism evidence="3 4">
    <name type="scientific">Kwoniella mangroviensis CBS 10435</name>
    <dbReference type="NCBI Taxonomy" id="1331196"/>
    <lineage>
        <taxon>Eukaryota</taxon>
        <taxon>Fungi</taxon>
        <taxon>Dikarya</taxon>
        <taxon>Basidiomycota</taxon>
        <taxon>Agaricomycotina</taxon>
        <taxon>Tremellomycetes</taxon>
        <taxon>Tremellales</taxon>
        <taxon>Cryptococcaceae</taxon>
        <taxon>Kwoniella</taxon>
    </lineage>
</organism>
<dbReference type="Proteomes" id="UP000092583">
    <property type="component" value="Unassembled WGS sequence"/>
</dbReference>
<name>A0A1B9J144_9TREE</name>
<reference evidence="4" key="2">
    <citation type="submission" date="2013-12" db="EMBL/GenBank/DDBJ databases">
        <title>Evolution of pathogenesis and genome organization in the Tremellales.</title>
        <authorList>
            <person name="Cuomo C."/>
            <person name="Litvintseva A."/>
            <person name="Heitman J."/>
            <person name="Chen Y."/>
            <person name="Sun S."/>
            <person name="Springer D."/>
            <person name="Dromer F."/>
            <person name="Young S."/>
            <person name="Zeng Q."/>
            <person name="Chapman S."/>
            <person name="Gujja S."/>
            <person name="Saif S."/>
            <person name="Birren B."/>
        </authorList>
    </citation>
    <scope>NUCLEOTIDE SEQUENCE [LARGE SCALE GENOMIC DNA]</scope>
    <source>
        <strain evidence="4">CBS 10435</strain>
    </source>
</reference>
<proteinExistence type="predicted"/>
<feature type="region of interest" description="Disordered" evidence="1">
    <location>
        <begin position="438"/>
        <end position="470"/>
    </location>
</feature>
<gene>
    <name evidence="3" type="ORF">L486_01130</name>
</gene>
<protein>
    <recommendedName>
        <fullName evidence="2">BRCT domain-containing protein</fullName>
    </recommendedName>
</protein>
<sequence>MVGLSKSWWDMSRSRTINIPNTPTQWQMAMNQNGKVERSEANSSGTVTSVDTHTQAQTKILEKENEMSERPKHLLDTRAVLATQPLQGEKCQAQTKFIFIDSHGKPMKMYLAPNIHPVYQEKIKTKGGQLCTRLHASIAIFYRTATDPSPLMPKSIAENEAGWNCGKKGQVTVTLDWLKVCLEKGKLIDTKGYQIVFQKSTRNEGYSAYTTLSSKKRKVVPFTAHSQVTVPSSRKPITDFSSQAESAATSRMKSTSILSQSSSFPSCPSLTEYDSISWQVEKIARRLYQNGRTGRLATLSDPDANGSGKDVGTNDYLKRYESIIQDRVMELADQYERAGATVQNNKTKNVPISMSAPVLIPSISSSDSSSIRKSRTEVQMRPGIANMQDHALDSGELQVTCSLVDRLLTRKMEIGDGNEDEEMRNLMDEELKGLDEFFDFGGDTPRTVDTSTPTDRLETKAETTSSSSLSIKRVLTSEDRYDAGVGSQMVEPASHSDESDDSINVDANIRMGKDEGKELEDELDQYHLFFQSLLHGPYLLPTPTRDEDTSPSIGEVRSKDDNLVDREDSDEEIPLRVVQASRAGARG</sequence>
<dbReference type="InterPro" id="IPR001357">
    <property type="entry name" value="BRCT_dom"/>
</dbReference>
<evidence type="ECO:0000313" key="4">
    <source>
        <dbReference type="Proteomes" id="UP000092583"/>
    </source>
</evidence>
<evidence type="ECO:0000313" key="3">
    <source>
        <dbReference type="EMBL" id="OCF61482.1"/>
    </source>
</evidence>
<evidence type="ECO:0000259" key="2">
    <source>
        <dbReference type="PROSITE" id="PS50172"/>
    </source>
</evidence>
<feature type="compositionally biased region" description="Basic and acidic residues" evidence="1">
    <location>
        <begin position="556"/>
        <end position="566"/>
    </location>
</feature>
<dbReference type="AlphaFoldDB" id="A0A1B9J144"/>
<reference evidence="3 4" key="1">
    <citation type="submission" date="2013-07" db="EMBL/GenBank/DDBJ databases">
        <title>The Genome Sequence of Kwoniella mangroviensis CBS10435.</title>
        <authorList>
            <consortium name="The Broad Institute Genome Sequencing Platform"/>
            <person name="Cuomo C."/>
            <person name="Litvintseva A."/>
            <person name="Chen Y."/>
            <person name="Heitman J."/>
            <person name="Sun S."/>
            <person name="Springer D."/>
            <person name="Dromer F."/>
            <person name="Young S.K."/>
            <person name="Zeng Q."/>
            <person name="Gargeya S."/>
            <person name="Fitzgerald M."/>
            <person name="Abouelleil A."/>
            <person name="Alvarado L."/>
            <person name="Berlin A.M."/>
            <person name="Chapman S.B."/>
            <person name="Dewar J."/>
            <person name="Goldberg J."/>
            <person name="Griggs A."/>
            <person name="Gujja S."/>
            <person name="Hansen M."/>
            <person name="Howarth C."/>
            <person name="Imamovic A."/>
            <person name="Larimer J."/>
            <person name="McCowan C."/>
            <person name="Murphy C."/>
            <person name="Pearson M."/>
            <person name="Priest M."/>
            <person name="Roberts A."/>
            <person name="Saif S."/>
            <person name="Shea T."/>
            <person name="Sykes S."/>
            <person name="Wortman J."/>
            <person name="Nusbaum C."/>
            <person name="Birren B."/>
        </authorList>
    </citation>
    <scope>NUCLEOTIDE SEQUENCE [LARGE SCALE GENOMIC DNA]</scope>
    <source>
        <strain evidence="3 4">CBS 10435</strain>
    </source>
</reference>
<feature type="region of interest" description="Disordered" evidence="1">
    <location>
        <begin position="540"/>
        <end position="571"/>
    </location>
</feature>
<feature type="domain" description="BRCT" evidence="2">
    <location>
        <begin position="172"/>
        <end position="195"/>
    </location>
</feature>